<comment type="caution">
    <text evidence="2">The sequence shown here is derived from an EMBL/GenBank/DDBJ whole genome shotgun (WGS) entry which is preliminary data.</text>
</comment>
<protein>
    <submittedName>
        <fullName evidence="2">457bd074-c1d4-4dc6-a97f-2ad9b9f933dc-CDS</fullName>
    </submittedName>
</protein>
<gene>
    <name evidence="2" type="ORF">SCLTRI_LOCUS4546</name>
</gene>
<dbReference type="AlphaFoldDB" id="A0A8H2VV29"/>
<name>A0A8H2VV29_9HELO</name>
<organism evidence="2 3">
    <name type="scientific">Sclerotinia trifoliorum</name>
    <dbReference type="NCBI Taxonomy" id="28548"/>
    <lineage>
        <taxon>Eukaryota</taxon>
        <taxon>Fungi</taxon>
        <taxon>Dikarya</taxon>
        <taxon>Ascomycota</taxon>
        <taxon>Pezizomycotina</taxon>
        <taxon>Leotiomycetes</taxon>
        <taxon>Helotiales</taxon>
        <taxon>Sclerotiniaceae</taxon>
        <taxon>Sclerotinia</taxon>
    </lineage>
</organism>
<evidence type="ECO:0000256" key="1">
    <source>
        <dbReference type="SAM" id="MobiDB-lite"/>
    </source>
</evidence>
<dbReference type="EMBL" id="CAJHIA010000012">
    <property type="protein sequence ID" value="CAD6444755.1"/>
    <property type="molecule type" value="Genomic_DNA"/>
</dbReference>
<dbReference type="Proteomes" id="UP000624404">
    <property type="component" value="Unassembled WGS sequence"/>
</dbReference>
<feature type="compositionally biased region" description="Polar residues" evidence="1">
    <location>
        <begin position="40"/>
        <end position="52"/>
    </location>
</feature>
<evidence type="ECO:0000313" key="2">
    <source>
        <dbReference type="EMBL" id="CAD6444755.1"/>
    </source>
</evidence>
<sequence>MFIGVIVSCMPATWNFLPHNHKFLALKSSLSFKSPRLWSNYKTSSKNQSTKDSPAKSLSERVDSLHRKECNDSKIEASSSLKEYQKEESFPQMKLEFSPFGSVETYIRSD</sequence>
<evidence type="ECO:0000313" key="3">
    <source>
        <dbReference type="Proteomes" id="UP000624404"/>
    </source>
</evidence>
<proteinExistence type="predicted"/>
<keyword evidence="3" id="KW-1185">Reference proteome</keyword>
<accession>A0A8H2VV29</accession>
<feature type="region of interest" description="Disordered" evidence="1">
    <location>
        <begin position="40"/>
        <end position="62"/>
    </location>
</feature>
<reference evidence="2" key="1">
    <citation type="submission" date="2020-10" db="EMBL/GenBank/DDBJ databases">
        <authorList>
            <person name="Kusch S."/>
        </authorList>
    </citation>
    <scope>NUCLEOTIDE SEQUENCE</scope>
    <source>
        <strain evidence="2">SwB9</strain>
    </source>
</reference>
<dbReference type="OrthoDB" id="444631at2759"/>